<evidence type="ECO:0000313" key="1">
    <source>
        <dbReference type="EMBL" id="VDK79077.1"/>
    </source>
</evidence>
<reference evidence="1 2" key="1">
    <citation type="submission" date="2018-08" db="EMBL/GenBank/DDBJ databases">
        <authorList>
            <person name="Laetsch R D."/>
            <person name="Stevens L."/>
            <person name="Kumar S."/>
            <person name="Blaxter L. M."/>
        </authorList>
    </citation>
    <scope>NUCLEOTIDE SEQUENCE [LARGE SCALE GENOMIC DNA]</scope>
</reference>
<organism evidence="1 2">
    <name type="scientific">Litomosoides sigmodontis</name>
    <name type="common">Filarial nematode worm</name>
    <dbReference type="NCBI Taxonomy" id="42156"/>
    <lineage>
        <taxon>Eukaryota</taxon>
        <taxon>Metazoa</taxon>
        <taxon>Ecdysozoa</taxon>
        <taxon>Nematoda</taxon>
        <taxon>Chromadorea</taxon>
        <taxon>Rhabditida</taxon>
        <taxon>Spirurina</taxon>
        <taxon>Spiruromorpha</taxon>
        <taxon>Filarioidea</taxon>
        <taxon>Onchocercidae</taxon>
        <taxon>Litomosoides</taxon>
    </lineage>
</organism>
<keyword evidence="2" id="KW-1185">Reference proteome</keyword>
<sequence>MNALPSLLHVVTLRAPHHPSYGTCSCELIIPDFIDYLKDLVHPSLTSVTVDYYFSAGAGAGDSNCGWMDGWICG</sequence>
<protein>
    <submittedName>
        <fullName evidence="1">Uncharacterized protein</fullName>
    </submittedName>
</protein>
<proteinExistence type="predicted"/>
<dbReference type="Proteomes" id="UP000277928">
    <property type="component" value="Unassembled WGS sequence"/>
</dbReference>
<dbReference type="AlphaFoldDB" id="A0A3P6T260"/>
<name>A0A3P6T260_LITSI</name>
<gene>
    <name evidence="1" type="ORF">NLS_LOCUS4342</name>
</gene>
<dbReference type="EMBL" id="UYRX01000275">
    <property type="protein sequence ID" value="VDK79077.1"/>
    <property type="molecule type" value="Genomic_DNA"/>
</dbReference>
<evidence type="ECO:0000313" key="2">
    <source>
        <dbReference type="Proteomes" id="UP000277928"/>
    </source>
</evidence>
<accession>A0A3P6T260</accession>